<feature type="domain" description="AbiEi antitoxin N-terminal" evidence="2">
    <location>
        <begin position="21"/>
        <end position="65"/>
    </location>
</feature>
<sequence length="313" mass="34134">MSAEPQPEPVRLTDVGQTGEIAAILAAQDGIITVGQALAAGSTRGAITARVKRGEWQRVGRAVYLSAEHLFTERARLRAAVAAHRGAAEGAAAAWWHGLTTDLDPVVTVAIPRTARTRAYCVTPVLARRRNLLPADIEVVASLTVTRRPLTLLDCATALSAGEGTRLMDRSLQTGAVTVSGLRAALERNAGLRGMAEARRIVQVCESDSESEAERRFVRLLRAEGITGWVQQVRIGRYRFDIGFPEMGVVIEVDGWAFHRDQRRFQADHDKLNAAVLAGWLPLAFTWHDIDSDPIGTVETVVAALRERRWHAG</sequence>
<evidence type="ECO:0000313" key="3">
    <source>
        <dbReference type="EMBL" id="GAA4407951.1"/>
    </source>
</evidence>
<dbReference type="Proteomes" id="UP001500635">
    <property type="component" value="Unassembled WGS sequence"/>
</dbReference>
<dbReference type="InterPro" id="IPR011335">
    <property type="entry name" value="Restrct_endonuc-II-like"/>
</dbReference>
<organism evidence="3 4">
    <name type="scientific">Tsukamurella soli</name>
    <dbReference type="NCBI Taxonomy" id="644556"/>
    <lineage>
        <taxon>Bacteria</taxon>
        <taxon>Bacillati</taxon>
        <taxon>Actinomycetota</taxon>
        <taxon>Actinomycetes</taxon>
        <taxon>Mycobacteriales</taxon>
        <taxon>Tsukamurellaceae</taxon>
        <taxon>Tsukamurella</taxon>
    </lineage>
</organism>
<evidence type="ECO:0000259" key="1">
    <source>
        <dbReference type="Pfam" id="PF04480"/>
    </source>
</evidence>
<dbReference type="RefSeq" id="WP_345001893.1">
    <property type="nucleotide sequence ID" value="NZ_BAABFR010000197.1"/>
</dbReference>
<accession>A0ABP8KJG7</accession>
<feature type="domain" description="DUF559" evidence="1">
    <location>
        <begin position="210"/>
        <end position="305"/>
    </location>
</feature>
<protein>
    <submittedName>
        <fullName evidence="3">Type IV toxin-antitoxin system AbiEi family antitoxin domain-containing protein</fullName>
    </submittedName>
</protein>
<keyword evidence="4" id="KW-1185">Reference proteome</keyword>
<dbReference type="InterPro" id="IPR007569">
    <property type="entry name" value="DUF559"/>
</dbReference>
<gene>
    <name evidence="3" type="ORF">GCM10023147_52000</name>
</gene>
<evidence type="ECO:0000259" key="2">
    <source>
        <dbReference type="Pfam" id="PF13338"/>
    </source>
</evidence>
<dbReference type="EMBL" id="BAABFR010000197">
    <property type="protein sequence ID" value="GAA4407951.1"/>
    <property type="molecule type" value="Genomic_DNA"/>
</dbReference>
<reference evidence="4" key="1">
    <citation type="journal article" date="2019" name="Int. J. Syst. Evol. Microbiol.">
        <title>The Global Catalogue of Microorganisms (GCM) 10K type strain sequencing project: providing services to taxonomists for standard genome sequencing and annotation.</title>
        <authorList>
            <consortium name="The Broad Institute Genomics Platform"/>
            <consortium name="The Broad Institute Genome Sequencing Center for Infectious Disease"/>
            <person name="Wu L."/>
            <person name="Ma J."/>
        </authorList>
    </citation>
    <scope>NUCLEOTIDE SEQUENCE [LARGE SCALE GENOMIC DNA]</scope>
    <source>
        <strain evidence="4">JCM 17688</strain>
    </source>
</reference>
<dbReference type="Pfam" id="PF13338">
    <property type="entry name" value="AbiEi_4"/>
    <property type="match status" value="1"/>
</dbReference>
<proteinExistence type="predicted"/>
<name>A0ABP8KJG7_9ACTN</name>
<evidence type="ECO:0000313" key="4">
    <source>
        <dbReference type="Proteomes" id="UP001500635"/>
    </source>
</evidence>
<dbReference type="Gene3D" id="3.40.960.10">
    <property type="entry name" value="VSR Endonuclease"/>
    <property type="match status" value="1"/>
</dbReference>
<dbReference type="Pfam" id="PF04480">
    <property type="entry name" value="DUF559"/>
    <property type="match status" value="1"/>
</dbReference>
<dbReference type="SUPFAM" id="SSF52980">
    <property type="entry name" value="Restriction endonuclease-like"/>
    <property type="match status" value="1"/>
</dbReference>
<comment type="caution">
    <text evidence="3">The sequence shown here is derived from an EMBL/GenBank/DDBJ whole genome shotgun (WGS) entry which is preliminary data.</text>
</comment>
<dbReference type="InterPro" id="IPR025159">
    <property type="entry name" value="AbiEi_N"/>
</dbReference>